<feature type="region of interest" description="Disordered" evidence="1">
    <location>
        <begin position="35"/>
        <end position="82"/>
    </location>
</feature>
<evidence type="ECO:0000256" key="1">
    <source>
        <dbReference type="SAM" id="MobiDB-lite"/>
    </source>
</evidence>
<feature type="transmembrane region" description="Helical" evidence="2">
    <location>
        <begin position="523"/>
        <end position="541"/>
    </location>
</feature>
<dbReference type="Proteomes" id="UP000027222">
    <property type="component" value="Unassembled WGS sequence"/>
</dbReference>
<dbReference type="EMBL" id="KL142381">
    <property type="protein sequence ID" value="KDR75369.1"/>
    <property type="molecule type" value="Genomic_DNA"/>
</dbReference>
<dbReference type="STRING" id="685588.A0A067T618"/>
<keyword evidence="2" id="KW-1133">Transmembrane helix</keyword>
<protein>
    <submittedName>
        <fullName evidence="3">Uncharacterized protein</fullName>
    </submittedName>
</protein>
<evidence type="ECO:0000313" key="3">
    <source>
        <dbReference type="EMBL" id="KDR75369.1"/>
    </source>
</evidence>
<dbReference type="OrthoDB" id="3230534at2759"/>
<feature type="compositionally biased region" description="Polar residues" evidence="1">
    <location>
        <begin position="166"/>
        <end position="189"/>
    </location>
</feature>
<dbReference type="AlphaFoldDB" id="A0A067T618"/>
<feature type="region of interest" description="Disordered" evidence="1">
    <location>
        <begin position="351"/>
        <end position="383"/>
    </location>
</feature>
<reference evidence="4" key="1">
    <citation type="journal article" date="2014" name="Proc. Natl. Acad. Sci. U.S.A.">
        <title>Extensive sampling of basidiomycete genomes demonstrates inadequacy of the white-rot/brown-rot paradigm for wood decay fungi.</title>
        <authorList>
            <person name="Riley R."/>
            <person name="Salamov A.A."/>
            <person name="Brown D.W."/>
            <person name="Nagy L.G."/>
            <person name="Floudas D."/>
            <person name="Held B.W."/>
            <person name="Levasseur A."/>
            <person name="Lombard V."/>
            <person name="Morin E."/>
            <person name="Otillar R."/>
            <person name="Lindquist E.A."/>
            <person name="Sun H."/>
            <person name="LaButti K.M."/>
            <person name="Schmutz J."/>
            <person name="Jabbour D."/>
            <person name="Luo H."/>
            <person name="Baker S.E."/>
            <person name="Pisabarro A.G."/>
            <person name="Walton J.D."/>
            <person name="Blanchette R.A."/>
            <person name="Henrissat B."/>
            <person name="Martin F."/>
            <person name="Cullen D."/>
            <person name="Hibbett D.S."/>
            <person name="Grigoriev I.V."/>
        </authorList>
    </citation>
    <scope>NUCLEOTIDE SEQUENCE [LARGE SCALE GENOMIC DNA]</scope>
    <source>
        <strain evidence="4">CBS 339.88</strain>
    </source>
</reference>
<organism evidence="3 4">
    <name type="scientific">Galerina marginata (strain CBS 339.88)</name>
    <dbReference type="NCBI Taxonomy" id="685588"/>
    <lineage>
        <taxon>Eukaryota</taxon>
        <taxon>Fungi</taxon>
        <taxon>Dikarya</taxon>
        <taxon>Basidiomycota</taxon>
        <taxon>Agaricomycotina</taxon>
        <taxon>Agaricomycetes</taxon>
        <taxon>Agaricomycetidae</taxon>
        <taxon>Agaricales</taxon>
        <taxon>Agaricineae</taxon>
        <taxon>Strophariaceae</taxon>
        <taxon>Galerina</taxon>
    </lineage>
</organism>
<keyword evidence="2" id="KW-0812">Transmembrane</keyword>
<feature type="compositionally biased region" description="Polar residues" evidence="1">
    <location>
        <begin position="236"/>
        <end position="250"/>
    </location>
</feature>
<feature type="region of interest" description="Disordered" evidence="1">
    <location>
        <begin position="107"/>
        <end position="316"/>
    </location>
</feature>
<proteinExistence type="predicted"/>
<accession>A0A067T618</accession>
<dbReference type="HOGENOM" id="CLU_430852_0_0_1"/>
<evidence type="ECO:0000313" key="4">
    <source>
        <dbReference type="Proteomes" id="UP000027222"/>
    </source>
</evidence>
<evidence type="ECO:0000256" key="2">
    <source>
        <dbReference type="SAM" id="Phobius"/>
    </source>
</evidence>
<sequence>MGTTLNWKVLDDSLIDPYLFLVQLLLHLDLKETDFSSQGETPKLSPIFPGDLSDDEDHEHDPTSRPLTRQYTPPFLIPPSTPRILVETHTSPRSASPDIAMPENQSLVSTPATSSISVQDHTPPRDAFTDVPLSPSTPPRRSTPRSSRKEFKTPSPPKGLPDLPSPSYSEDSGSNRGWTKTATAQSQPSALRDSHWMPTPRPPGGWLATPKPPREVPLDDGSTIPTDDSKGGNGQVYPSTPTNRVDNPNGANLDIIGKTPKPPGGWVSTPAPPLSSRLPEEEISEQSAGLLTPMPSLSRGSSFDPKTPGLPGGWLATPAVRKSILKVRFNSEATMAQNSQAYDHKLDAETDDVPTQTVGTPSHSDPSSPLPPSPRSPRRSKAPNIRIVDAFGKEHESIELESEQRGKSMLRVVDAMGREVPSDPTSIMEESTVEDQIIKNSSRGELLSRIRKGLDDLAEEFDGVEKNDQDLLDVTRIEELNRISNQARRNREQLHGQHLISRGKGLFSIQYPYLNSKLPRNNLRFYVTVILVQLFFFLLLYRIAINRARELFLNTYYDPFNPEVHLYVFNSDSSLYLRDSKISGVSWYSLLQRFFRAAGEKTWYNWLHLIGDMPSYFWNIWNDDAIPQNMAWLPT</sequence>
<keyword evidence="2" id="KW-0472">Membrane</keyword>
<gene>
    <name evidence="3" type="ORF">GALMADRAFT_552311</name>
</gene>
<keyword evidence="4" id="KW-1185">Reference proteome</keyword>
<name>A0A067T618_GALM3</name>
<feature type="compositionally biased region" description="Polar residues" evidence="1">
    <location>
        <begin position="107"/>
        <end position="120"/>
    </location>
</feature>